<dbReference type="FunFam" id="3.40.20.10:FF:000017">
    <property type="entry name" value="Supervillin"/>
    <property type="match status" value="1"/>
</dbReference>
<evidence type="ECO:0000256" key="14">
    <source>
        <dbReference type="ARBA" id="ARBA00022949"/>
    </source>
</evidence>
<feature type="compositionally biased region" description="Polar residues" evidence="26">
    <location>
        <begin position="249"/>
        <end position="259"/>
    </location>
</feature>
<feature type="compositionally biased region" description="Basic and acidic residues" evidence="26">
    <location>
        <begin position="969"/>
        <end position="978"/>
    </location>
</feature>
<dbReference type="GO" id="GO:0043034">
    <property type="term" value="C:costamere"/>
    <property type="evidence" value="ECO:0007669"/>
    <property type="project" value="UniProtKB-ARBA"/>
</dbReference>
<dbReference type="InterPro" id="IPR036886">
    <property type="entry name" value="Villin_headpiece_dom_sf"/>
</dbReference>
<dbReference type="GO" id="GO:0030496">
    <property type="term" value="C:midbody"/>
    <property type="evidence" value="ECO:0007669"/>
    <property type="project" value="UniProtKB-SubCell"/>
</dbReference>
<evidence type="ECO:0000259" key="27">
    <source>
        <dbReference type="PROSITE" id="PS51089"/>
    </source>
</evidence>
<feature type="compositionally biased region" description="Basic and acidic residues" evidence="26">
    <location>
        <begin position="936"/>
        <end position="959"/>
    </location>
</feature>
<comment type="subcellular location">
    <subcellularLocation>
        <location evidence="5">Cell membrane</location>
        <topology evidence="5">Peripheral membrane protein</topology>
        <orientation evidence="5">Cytoplasmic side</orientation>
    </subcellularLocation>
    <subcellularLocation>
        <location evidence="4">Cell projection</location>
        <location evidence="4">Invadopodium</location>
    </subcellularLocation>
    <subcellularLocation>
        <location evidence="1">Cell projection</location>
        <location evidence="1">Podosome</location>
    </subcellularLocation>
    <subcellularLocation>
        <location evidence="6">Cleavage furrow</location>
    </subcellularLocation>
    <subcellularLocation>
        <location evidence="3">Cytoplasm</location>
        <location evidence="3">Cytoskeleton</location>
    </subcellularLocation>
    <subcellularLocation>
        <location evidence="2">Midbody</location>
    </subcellularLocation>
</comment>
<feature type="region of interest" description="Disordered" evidence="26">
    <location>
        <begin position="35"/>
        <end position="93"/>
    </location>
</feature>
<dbReference type="FunFam" id="1.10.950.10:FF:000003">
    <property type="entry name" value="supervillin isoform X2"/>
    <property type="match status" value="1"/>
</dbReference>
<evidence type="ECO:0000256" key="7">
    <source>
        <dbReference type="ARBA" id="ARBA00008418"/>
    </source>
</evidence>
<name>A0A7K9BX53_9PICI</name>
<gene>
    <name evidence="28" type="primary">Svil</name>
    <name evidence="28" type="ORF">PSIHAE_R06721</name>
</gene>
<evidence type="ECO:0000256" key="11">
    <source>
        <dbReference type="ARBA" id="ARBA00022553"/>
    </source>
</evidence>
<dbReference type="PANTHER" id="PTHR11977:SF45">
    <property type="entry name" value="SUPERVILLIN"/>
    <property type="match status" value="1"/>
</dbReference>
<feature type="compositionally biased region" description="Low complexity" evidence="26">
    <location>
        <begin position="223"/>
        <end position="241"/>
    </location>
</feature>
<protein>
    <recommendedName>
        <fullName evidence="23">Supervillin</fullName>
    </recommendedName>
    <alternativeName>
        <fullName evidence="24">Archvillin</fullName>
    </alternativeName>
    <alternativeName>
        <fullName evidence="25">p205/p250</fullName>
    </alternativeName>
</protein>
<comment type="caution">
    <text evidence="28">The sequence shown here is derived from an EMBL/GenBank/DDBJ whole genome shotgun (WGS) entry which is preliminary data.</text>
</comment>
<comment type="subunit">
    <text evidence="22">Interacts with TRIP6. Interacts with DYNLT1. Interacts with KIF14; at midbody during cytokinesis.</text>
</comment>
<dbReference type="InterPro" id="IPR029006">
    <property type="entry name" value="ADF-H/Gelsolin-like_dom_sf"/>
</dbReference>
<feature type="region of interest" description="Disordered" evidence="26">
    <location>
        <begin position="318"/>
        <end position="344"/>
    </location>
</feature>
<feature type="compositionally biased region" description="Basic and acidic residues" evidence="26">
    <location>
        <begin position="452"/>
        <end position="461"/>
    </location>
</feature>
<dbReference type="CDD" id="cd11289">
    <property type="entry name" value="gelsolin_S2_like"/>
    <property type="match status" value="1"/>
</dbReference>
<dbReference type="GO" id="GO:0005634">
    <property type="term" value="C:nucleus"/>
    <property type="evidence" value="ECO:0007669"/>
    <property type="project" value="UniProtKB-ARBA"/>
</dbReference>
<evidence type="ECO:0000256" key="17">
    <source>
        <dbReference type="ARBA" id="ARBA00023212"/>
    </source>
</evidence>
<keyword evidence="8" id="KW-1003">Cell membrane</keyword>
<dbReference type="SUPFAM" id="SSF55753">
    <property type="entry name" value="Actin depolymerizing proteins"/>
    <property type="match status" value="5"/>
</dbReference>
<dbReference type="GO" id="GO:0051014">
    <property type="term" value="P:actin filament severing"/>
    <property type="evidence" value="ECO:0007669"/>
    <property type="project" value="TreeGrafter"/>
</dbReference>
<keyword evidence="15" id="KW-0472">Membrane</keyword>
<evidence type="ECO:0000313" key="29">
    <source>
        <dbReference type="Proteomes" id="UP000574528"/>
    </source>
</evidence>
<evidence type="ECO:0000256" key="22">
    <source>
        <dbReference type="ARBA" id="ARBA00063352"/>
    </source>
</evidence>
<evidence type="ECO:0000256" key="4">
    <source>
        <dbReference type="ARBA" id="ARBA00004264"/>
    </source>
</evidence>
<dbReference type="PROSITE" id="PS51089">
    <property type="entry name" value="HP"/>
    <property type="match status" value="1"/>
</dbReference>
<dbReference type="Pfam" id="PF00626">
    <property type="entry name" value="Gelsolin"/>
    <property type="match status" value="1"/>
</dbReference>
<dbReference type="GO" id="GO:0051016">
    <property type="term" value="P:barbed-end actin filament capping"/>
    <property type="evidence" value="ECO:0007669"/>
    <property type="project" value="TreeGrafter"/>
</dbReference>
<dbReference type="InterPro" id="IPR003128">
    <property type="entry name" value="Villin_headpiece"/>
</dbReference>
<dbReference type="FunFam" id="3.40.20.10:FF:000015">
    <property type="entry name" value="supervillin isoform X2"/>
    <property type="match status" value="1"/>
</dbReference>
<comment type="similarity">
    <text evidence="7">Belongs to the villin/gelsolin family.</text>
</comment>
<evidence type="ECO:0000256" key="10">
    <source>
        <dbReference type="ARBA" id="ARBA00022490"/>
    </source>
</evidence>
<evidence type="ECO:0000256" key="24">
    <source>
        <dbReference type="ARBA" id="ARBA00078566"/>
    </source>
</evidence>
<dbReference type="GO" id="GO:0032154">
    <property type="term" value="C:cleavage furrow"/>
    <property type="evidence" value="ECO:0007669"/>
    <property type="project" value="UniProtKB-SubCell"/>
</dbReference>
<evidence type="ECO:0000256" key="5">
    <source>
        <dbReference type="ARBA" id="ARBA00004413"/>
    </source>
</evidence>
<feature type="compositionally biased region" description="Basic and acidic residues" evidence="26">
    <location>
        <begin position="172"/>
        <end position="215"/>
    </location>
</feature>
<proteinExistence type="inferred from homology"/>
<evidence type="ECO:0000256" key="3">
    <source>
        <dbReference type="ARBA" id="ARBA00004245"/>
    </source>
</evidence>
<keyword evidence="9" id="KW-0488">Methylation</keyword>
<feature type="region of interest" description="Disordered" evidence="26">
    <location>
        <begin position="610"/>
        <end position="660"/>
    </location>
</feature>
<dbReference type="GO" id="GO:0042995">
    <property type="term" value="C:cell projection"/>
    <property type="evidence" value="ECO:0007669"/>
    <property type="project" value="UniProtKB-SubCell"/>
</dbReference>
<feature type="domain" description="HP" evidence="27">
    <location>
        <begin position="2111"/>
        <end position="2174"/>
    </location>
</feature>
<feature type="compositionally biased region" description="Basic and acidic residues" evidence="26">
    <location>
        <begin position="287"/>
        <end position="298"/>
    </location>
</feature>
<keyword evidence="10" id="KW-0963">Cytoplasm</keyword>
<dbReference type="Gene3D" id="3.40.20.10">
    <property type="entry name" value="Severin"/>
    <property type="match status" value="5"/>
</dbReference>
<feature type="compositionally biased region" description="Polar residues" evidence="26">
    <location>
        <begin position="81"/>
        <end position="93"/>
    </location>
</feature>
<dbReference type="FunFam" id="3.40.20.10:FF:000016">
    <property type="entry name" value="supervillin isoform X2"/>
    <property type="match status" value="1"/>
</dbReference>
<feature type="compositionally biased region" description="Polar residues" evidence="26">
    <location>
        <begin position="268"/>
        <end position="284"/>
    </location>
</feature>
<evidence type="ECO:0000256" key="9">
    <source>
        <dbReference type="ARBA" id="ARBA00022481"/>
    </source>
</evidence>
<feature type="non-terminal residue" evidence="28">
    <location>
        <position position="2174"/>
    </location>
</feature>
<keyword evidence="16" id="KW-0009">Actin-binding</keyword>
<feature type="region of interest" description="Disordered" evidence="26">
    <location>
        <begin position="491"/>
        <end position="510"/>
    </location>
</feature>
<evidence type="ECO:0000256" key="23">
    <source>
        <dbReference type="ARBA" id="ARBA00069763"/>
    </source>
</evidence>
<evidence type="ECO:0000256" key="20">
    <source>
        <dbReference type="ARBA" id="ARBA00060267"/>
    </source>
</evidence>
<feature type="compositionally biased region" description="Basic and acidic residues" evidence="26">
    <location>
        <begin position="637"/>
        <end position="646"/>
    </location>
</feature>
<dbReference type="PRINTS" id="PR00597">
    <property type="entry name" value="GELSOLIN"/>
</dbReference>
<dbReference type="GO" id="GO:0051015">
    <property type="term" value="F:actin filament binding"/>
    <property type="evidence" value="ECO:0007669"/>
    <property type="project" value="InterPro"/>
</dbReference>
<feature type="compositionally biased region" description="Basic and acidic residues" evidence="26">
    <location>
        <begin position="140"/>
        <end position="163"/>
    </location>
</feature>
<dbReference type="PANTHER" id="PTHR11977">
    <property type="entry name" value="VILLIN"/>
    <property type="match status" value="1"/>
</dbReference>
<organism evidence="28 29">
    <name type="scientific">Psilopogon haemacephalus</name>
    <name type="common">coppersmith barbet</name>
    <dbReference type="NCBI Taxonomy" id="2585815"/>
    <lineage>
        <taxon>Eukaryota</taxon>
        <taxon>Metazoa</taxon>
        <taxon>Chordata</taxon>
        <taxon>Craniata</taxon>
        <taxon>Vertebrata</taxon>
        <taxon>Euteleostomi</taxon>
        <taxon>Archelosauria</taxon>
        <taxon>Archosauria</taxon>
        <taxon>Dinosauria</taxon>
        <taxon>Saurischia</taxon>
        <taxon>Theropoda</taxon>
        <taxon>Coelurosauria</taxon>
        <taxon>Aves</taxon>
        <taxon>Neognathae</taxon>
        <taxon>Neoaves</taxon>
        <taxon>Telluraves</taxon>
        <taxon>Coraciimorphae</taxon>
        <taxon>Piciformes</taxon>
        <taxon>Megalaimidae</taxon>
        <taxon>Psilopogon</taxon>
    </lineage>
</organism>
<dbReference type="GO" id="GO:0005546">
    <property type="term" value="F:phosphatidylinositol-4,5-bisphosphate binding"/>
    <property type="evidence" value="ECO:0007669"/>
    <property type="project" value="TreeGrafter"/>
</dbReference>
<dbReference type="GO" id="GO:0061061">
    <property type="term" value="P:muscle structure development"/>
    <property type="evidence" value="ECO:0007669"/>
    <property type="project" value="UniProtKB-ARBA"/>
</dbReference>
<evidence type="ECO:0000256" key="12">
    <source>
        <dbReference type="ARBA" id="ARBA00022737"/>
    </source>
</evidence>
<feature type="region of interest" description="Disordered" evidence="26">
    <location>
        <begin position="416"/>
        <end position="477"/>
    </location>
</feature>
<dbReference type="InterPro" id="IPR007123">
    <property type="entry name" value="Gelsolin-like_dom"/>
</dbReference>
<dbReference type="FunFam" id="3.40.20.10:FF:000013">
    <property type="entry name" value="supervillin isoform X1"/>
    <property type="match status" value="1"/>
</dbReference>
<keyword evidence="14" id="KW-0965">Cell junction</keyword>
<dbReference type="Gene3D" id="1.10.950.10">
    <property type="entry name" value="Villin headpiece domain"/>
    <property type="match status" value="1"/>
</dbReference>
<dbReference type="SUPFAM" id="SSF47050">
    <property type="entry name" value="VHP, Villin headpiece domain"/>
    <property type="match status" value="1"/>
</dbReference>
<evidence type="ECO:0000256" key="8">
    <source>
        <dbReference type="ARBA" id="ARBA00022475"/>
    </source>
</evidence>
<dbReference type="EMBL" id="VWZI01007955">
    <property type="protein sequence ID" value="NXG44944.1"/>
    <property type="molecule type" value="Genomic_DNA"/>
</dbReference>
<sequence>LFRKERIARRLEGIENDTQPMLLQNCPGSVTHRLLEEDTPRYMRATDPYSPHLGESNEEEETSDSSVEKQPRSSRYRTELTGGNTEALYSTGNMDVQELESKAERIARYKAERRRQLAEKYGLSLDPDLDADYSSRYTRARRDPDSAERKGAKSERQDAENKDCGSLYLPRTEAKESKSVVSESKEYSSREKDGVPAKEDLSNEKSIRKADDDSAIRQASDPSAALGSSVSLSLSGRESSSCTEVPISPKQSPRESLSSPKRAASPIHLQNDQPLHSNIRQSSAGKAKPEWFLQKDSEGDTPSLISWPSRVKVREKLVKEESARGSPELATDTVSQRKSHPAPAHYMPLQTETSAFDRVINQPGSSVRQPIHGYVQPAGIAHTAQLMATEEPANISVGSLLLPDSAGLLKSSAATAAESEKKEALGYGEKPGEDSLEVEQTSKGRRPILPSEIRKQGKNHEGLFGGELDTPVGGSSFTSKLKVNSEVQRELECNKRQAPEQQPKTPENIERSEAVMYIQSGSVSQPAKAKPPVWKVSTTKHKVLTRSMSDYTVAPKLEAFKSKESVEANAPNGEIGMVDTKVSVAQLRNVFLETANANKKPELESRFEVSAAGSTLSANGDHERGPRRPRRYFTPGENRKTSERFKTQPITSAERKETDRSILSAEIPPADDEEKLDDRAKLSVAAKRLLFREMEKSLEMKNIPKPPTRSSAVERRLRRLQDRSHTQPITSEEVVIAATESTPASRSVNTHTVVTRVPSPTLVKSTVQPISLQASAHQKILAKEEIRAAKEAMGQDQSDEPDSSTLSLAEKMALFNKLSQPVSRAISTRSRGDIRHRRMNARYQTQPVTLGEVEQVQNESGKIAPLPPAVATSVSTMASALSPLRAGDLHMKPPSDGSVSAAARADLRFHTSAEVSDSTGKRSQKSEQWQPSMEALESKRASKKQEEERKRFPAHEANEVTKYGSFEEETTHPVPDKTDYHKETAYSFLRKGSMELFSSQALYQPLEQKEIDTGMQDHAEPAPGLTSTSAMRTASQTAAVASCRLQELSEQLEGKFYKNSCEVFSVGDSKAQTTEDGLDNSSKTMSIKERLALLKKSGEEDWKSRLGKKQEYAKVSVSDRSMQVQEVEQLLKKRMADNQESQMTIEERKHLITAREEAWKSKGKGAANDSTQFTVAGRMVKKGLASPSALTPVASPFSNRHKSTTPVTKPLEEIEARPDMHLESDMKLDKLESFLGRLNNKVAGMQETVLTVTGRSVKEVMKLDDDETFSKFYRHVDFPSSTVPLDLDEDFDAIFDPCAPKLISSVAEHKRAVRPTRRVQSSRNPLKMLAARDDILHEYTEQRLNVAFMESKRMKVEKMSANSNFSEVALAGLASKENFSNISLRSVNLTEQNSNNSAVPYKKLMLLQIKGRRHVQTRLVEPRASSLNSGDCFLLLTPHLCFLWVGEFANVIEKAKASELATLIQTKRELGCRASYIQTIEEGINTHTHAAKDFWKLLGGQTNYQSAGSPEEDEMYEAAIIETNCIYRLVEDKLIPEDDYWGKVPRCTLLQPKEVLVFDFGSEVYVWHGKEVTLAQRKVAFQLAKHLWNGTFDYSNCDINPLDPGECNPLIPRKGQGRPDWAVFGRLTEHNETILFKEKFLDWTELKKLNEKNSNESLHQKEESRSDSKPYDVMLMVPVPQTTVGTVLDGMNIGRGYGLVEGEDGRQFEIITASVDVWHILEFDYSRLPKQSIGQFHEGDTYVVKWKYMVSTTVGSRQKGEQQVRAVGKEKCVYFFWQGRHSTVSEKGTSALMTVELDEERGAQVQVLQGKEPPCFLQCFQGGMIVHAGRREEEEENAQSDWRLYCVRGEVPSEGNLLEVACHCSSLRSRTSMIVLNINKALIYLWHGCKAQSHTKDVGRTAANKIKEQCPLEAGLHSSSKVTIHECDEGSEPLGFWDALGRRDRKAYDCMLQDPGKFNFTPRLFSLSSSSGEFSATEYVYPSRDPAVINSMPFLQEDLYTAPQPALFLVDNHHEVYLWQGWWPVENKIAGSARIRWATDRKCAMETVLQYCKGKNVKKPPKSYLIHAGLEPLTFTNMFPSWEHREDIAEITEMDADVSNQIILVEDVLAKLCKTVYPLADLLARPLPEGVDPLKLEIYLSDQDFEVALEMTREEYNALPSWKQVNLKKAKGLF</sequence>
<dbReference type="GO" id="GO:0002102">
    <property type="term" value="C:podosome"/>
    <property type="evidence" value="ECO:0007669"/>
    <property type="project" value="UniProtKB-SubCell"/>
</dbReference>
<dbReference type="OrthoDB" id="28894at2759"/>
<evidence type="ECO:0000256" key="13">
    <source>
        <dbReference type="ARBA" id="ARBA00022837"/>
    </source>
</evidence>
<keyword evidence="18" id="KW-0966">Cell projection</keyword>
<dbReference type="GO" id="GO:0008154">
    <property type="term" value="P:actin polymerization or depolymerization"/>
    <property type="evidence" value="ECO:0007669"/>
    <property type="project" value="TreeGrafter"/>
</dbReference>
<evidence type="ECO:0000256" key="21">
    <source>
        <dbReference type="ARBA" id="ARBA00062243"/>
    </source>
</evidence>
<keyword evidence="13" id="KW-0106">Calcium</keyword>
<comment type="function">
    <text evidence="19">Forms a high-affinity link between the actin cytoskeleton and the membrane. Is among the first costameric proteins to assemble during myogenesis and it contributes to myogenic membrane structure and differentiation. Appears to be involved in myosin II assembly. May modulate myosin II regulation through MLCK during cell spreading, an initial step in cell migration. May play a role in invadopodial function.</text>
</comment>
<keyword evidence="11" id="KW-0597">Phosphoprotein</keyword>
<evidence type="ECO:0000256" key="25">
    <source>
        <dbReference type="ARBA" id="ARBA00082677"/>
    </source>
</evidence>
<evidence type="ECO:0000256" key="26">
    <source>
        <dbReference type="SAM" id="MobiDB-lite"/>
    </source>
</evidence>
<comment type="function">
    <text evidence="20">May be involved in modulation of focal adhesions. Supervillin-mediated down-regulation of focal adhesions involves binding to TRIP6. Plays a role in cytokinesis through KIF14 interaction.</text>
</comment>
<dbReference type="SMART" id="SM00262">
    <property type="entry name" value="GEL"/>
    <property type="match status" value="4"/>
</dbReference>
<feature type="region of interest" description="Disordered" evidence="26">
    <location>
        <begin position="125"/>
        <end position="306"/>
    </location>
</feature>
<comment type="subunit">
    <text evidence="21">Associates with F-actin. Interacts with NEB. Interacts with MYH9. Interacts with MYLK. Interacts with TASOR.</text>
</comment>
<dbReference type="Pfam" id="PF02209">
    <property type="entry name" value="VHP"/>
    <property type="match status" value="1"/>
</dbReference>
<dbReference type="CDD" id="cd11288">
    <property type="entry name" value="gelsolin_S5_like"/>
    <property type="match status" value="1"/>
</dbReference>
<evidence type="ECO:0000256" key="19">
    <source>
        <dbReference type="ARBA" id="ARBA00054035"/>
    </source>
</evidence>
<feature type="region of interest" description="Disordered" evidence="26">
    <location>
        <begin position="911"/>
        <end position="978"/>
    </location>
</feature>
<reference evidence="28 29" key="1">
    <citation type="submission" date="2019-09" db="EMBL/GenBank/DDBJ databases">
        <title>Bird 10,000 Genomes (B10K) Project - Family phase.</title>
        <authorList>
            <person name="Zhang G."/>
        </authorList>
    </citation>
    <scope>NUCLEOTIDE SEQUENCE [LARGE SCALE GENOMIC DNA]</scope>
    <source>
        <strain evidence="28">B10K-DU-001-24</strain>
        <tissue evidence="28">Muscle</tissue>
    </source>
</reference>
<dbReference type="CDD" id="cd11280">
    <property type="entry name" value="gelsolin_like"/>
    <property type="match status" value="1"/>
</dbReference>
<dbReference type="Proteomes" id="UP000574528">
    <property type="component" value="Unassembled WGS sequence"/>
</dbReference>
<dbReference type="InterPro" id="IPR007122">
    <property type="entry name" value="Villin/Gelsolin"/>
</dbReference>
<keyword evidence="12" id="KW-0677">Repeat</keyword>
<feature type="non-terminal residue" evidence="28">
    <location>
        <position position="1"/>
    </location>
</feature>
<dbReference type="SMART" id="SM00153">
    <property type="entry name" value="VHP"/>
    <property type="match status" value="1"/>
</dbReference>
<keyword evidence="29" id="KW-1185">Reference proteome</keyword>
<evidence type="ECO:0000256" key="18">
    <source>
        <dbReference type="ARBA" id="ARBA00023273"/>
    </source>
</evidence>
<evidence type="ECO:0000256" key="1">
    <source>
        <dbReference type="ARBA" id="ARBA00004188"/>
    </source>
</evidence>
<accession>A0A7K9BX53</accession>
<evidence type="ECO:0000256" key="2">
    <source>
        <dbReference type="ARBA" id="ARBA00004214"/>
    </source>
</evidence>
<evidence type="ECO:0000256" key="16">
    <source>
        <dbReference type="ARBA" id="ARBA00023203"/>
    </source>
</evidence>
<keyword evidence="17" id="KW-0206">Cytoskeleton</keyword>
<evidence type="ECO:0000313" key="28">
    <source>
        <dbReference type="EMBL" id="NXG44944.1"/>
    </source>
</evidence>
<dbReference type="CDD" id="cd11293">
    <property type="entry name" value="gelsolin_S4_like"/>
    <property type="match status" value="1"/>
</dbReference>
<evidence type="ECO:0000256" key="15">
    <source>
        <dbReference type="ARBA" id="ARBA00023136"/>
    </source>
</evidence>
<evidence type="ECO:0000256" key="6">
    <source>
        <dbReference type="ARBA" id="ARBA00004626"/>
    </source>
</evidence>